<dbReference type="Proteomes" id="UP000282971">
    <property type="component" value="Unassembled WGS sequence"/>
</dbReference>
<feature type="DNA-binding region" description="H-T-H motif" evidence="6">
    <location>
        <begin position="39"/>
        <end position="58"/>
    </location>
</feature>
<keyword evidence="4 6" id="KW-0238">DNA-binding</keyword>
<dbReference type="Gene3D" id="1.10.357.10">
    <property type="entry name" value="Tetracycline Repressor, domain 2"/>
    <property type="match status" value="1"/>
</dbReference>
<dbReference type="GO" id="GO:0003700">
    <property type="term" value="F:DNA-binding transcription factor activity"/>
    <property type="evidence" value="ECO:0007669"/>
    <property type="project" value="TreeGrafter"/>
</dbReference>
<evidence type="ECO:0000256" key="1">
    <source>
        <dbReference type="ARBA" id="ARBA00002856"/>
    </source>
</evidence>
<evidence type="ECO:0000256" key="5">
    <source>
        <dbReference type="ARBA" id="ARBA00023163"/>
    </source>
</evidence>
<dbReference type="Gene3D" id="1.10.10.60">
    <property type="entry name" value="Homeodomain-like"/>
    <property type="match status" value="1"/>
</dbReference>
<evidence type="ECO:0000259" key="7">
    <source>
        <dbReference type="PROSITE" id="PS50977"/>
    </source>
</evidence>
<evidence type="ECO:0000256" key="2">
    <source>
        <dbReference type="ARBA" id="ARBA00022491"/>
    </source>
</evidence>
<dbReference type="Pfam" id="PF00440">
    <property type="entry name" value="TetR_N"/>
    <property type="match status" value="1"/>
</dbReference>
<reference evidence="8 9" key="1">
    <citation type="submission" date="2019-01" db="EMBL/GenBank/DDBJ databases">
        <authorList>
            <person name="Chen W.-M."/>
        </authorList>
    </citation>
    <scope>NUCLEOTIDE SEQUENCE [LARGE SCALE GENOMIC DNA]</scope>
    <source>
        <strain evidence="8 9">CCP-7</strain>
    </source>
</reference>
<comment type="caution">
    <text evidence="8">The sequence shown here is derived from an EMBL/GenBank/DDBJ whole genome shotgun (WGS) entry which is preliminary data.</text>
</comment>
<feature type="domain" description="HTH tetR-type" evidence="7">
    <location>
        <begin position="16"/>
        <end position="76"/>
    </location>
</feature>
<dbReference type="AlphaFoldDB" id="A0A437M0W1"/>
<dbReference type="PANTHER" id="PTHR30055:SF207">
    <property type="entry name" value="HTH-TYPE TRANSCRIPTIONAL REPRESSOR FATR"/>
    <property type="match status" value="1"/>
</dbReference>
<dbReference type="PRINTS" id="PR00455">
    <property type="entry name" value="HTHTETR"/>
</dbReference>
<dbReference type="Pfam" id="PF02909">
    <property type="entry name" value="TetR_C_1"/>
    <property type="match status" value="1"/>
</dbReference>
<dbReference type="InterPro" id="IPR036271">
    <property type="entry name" value="Tet_transcr_reg_TetR-rel_C_sf"/>
</dbReference>
<dbReference type="InterPro" id="IPR003012">
    <property type="entry name" value="Tet_transcr_reg_TetR"/>
</dbReference>
<keyword evidence="3" id="KW-0805">Transcription regulation</keyword>
<name>A0A437M0W1_9SPHN</name>
<proteinExistence type="predicted"/>
<dbReference type="InterPro" id="IPR050109">
    <property type="entry name" value="HTH-type_TetR-like_transc_reg"/>
</dbReference>
<dbReference type="InterPro" id="IPR001647">
    <property type="entry name" value="HTH_TetR"/>
</dbReference>
<keyword evidence="9" id="KW-1185">Reference proteome</keyword>
<dbReference type="InterPro" id="IPR023772">
    <property type="entry name" value="DNA-bd_HTH_TetR-type_CS"/>
</dbReference>
<accession>A0A437M0W1</accession>
<dbReference type="RefSeq" id="WP_127745157.1">
    <property type="nucleotide sequence ID" value="NZ_SACN01000002.1"/>
</dbReference>
<dbReference type="GO" id="GO:0045892">
    <property type="term" value="P:negative regulation of DNA-templated transcription"/>
    <property type="evidence" value="ECO:0007669"/>
    <property type="project" value="InterPro"/>
</dbReference>
<comment type="function">
    <text evidence="1">TetR is the repressor of the tetracycline resistance element; its N-terminal region forms a helix-turn-helix structure and binds DNA. Binding of tetracycline to TetR reduces the repressor affinity for the tetracycline resistance gene (tetA) promoter operator sites.</text>
</comment>
<dbReference type="PRINTS" id="PR00400">
    <property type="entry name" value="TETREPRESSOR"/>
</dbReference>
<gene>
    <name evidence="8" type="ORF">EOD43_16630</name>
</gene>
<dbReference type="InterPro" id="IPR004111">
    <property type="entry name" value="Repressor_TetR_C"/>
</dbReference>
<evidence type="ECO:0000313" key="9">
    <source>
        <dbReference type="Proteomes" id="UP000282971"/>
    </source>
</evidence>
<dbReference type="SUPFAM" id="SSF46689">
    <property type="entry name" value="Homeodomain-like"/>
    <property type="match status" value="1"/>
</dbReference>
<evidence type="ECO:0000313" key="8">
    <source>
        <dbReference type="EMBL" id="RVT91144.1"/>
    </source>
</evidence>
<dbReference type="GO" id="GO:0000976">
    <property type="term" value="F:transcription cis-regulatory region binding"/>
    <property type="evidence" value="ECO:0007669"/>
    <property type="project" value="TreeGrafter"/>
</dbReference>
<evidence type="ECO:0000256" key="6">
    <source>
        <dbReference type="PROSITE-ProRule" id="PRU00335"/>
    </source>
</evidence>
<keyword evidence="2" id="KW-0678">Repressor</keyword>
<dbReference type="SUPFAM" id="SSF48498">
    <property type="entry name" value="Tetracyclin repressor-like, C-terminal domain"/>
    <property type="match status" value="1"/>
</dbReference>
<dbReference type="InterPro" id="IPR009057">
    <property type="entry name" value="Homeodomain-like_sf"/>
</dbReference>
<dbReference type="PROSITE" id="PS01081">
    <property type="entry name" value="HTH_TETR_1"/>
    <property type="match status" value="1"/>
</dbReference>
<dbReference type="PANTHER" id="PTHR30055">
    <property type="entry name" value="HTH-TYPE TRANSCRIPTIONAL REGULATOR RUTR"/>
    <property type="match status" value="1"/>
</dbReference>
<dbReference type="PROSITE" id="PS50977">
    <property type="entry name" value="HTH_TETR_2"/>
    <property type="match status" value="1"/>
</dbReference>
<sequence length="224" mass="24613">MGKQQAKRPARRERGSISAEEIIDGALALAEAEGLDALSMPRLGRALGIGVTSIYWYFDNKDALIDAITIAAARQLHDLITPPEAGAWQDRVEQLYCRMRDALRSNDLLCDLLYMRGNRLGENALVHLWPEVELNLTKMTAAGFTAEEALRGLVALSLYTRGAVVLERQMRRQGIDPATPTPVPADFPLLSAAAEQQNMRGVTDDAFRAQLRLMIDGLAALSAR</sequence>
<dbReference type="OrthoDB" id="329481at2"/>
<evidence type="ECO:0000256" key="3">
    <source>
        <dbReference type="ARBA" id="ARBA00023015"/>
    </source>
</evidence>
<protein>
    <submittedName>
        <fullName evidence="8">TetR family transcriptional regulator</fullName>
    </submittedName>
</protein>
<keyword evidence="5" id="KW-0804">Transcription</keyword>
<dbReference type="EMBL" id="SACN01000002">
    <property type="protein sequence ID" value="RVT91144.1"/>
    <property type="molecule type" value="Genomic_DNA"/>
</dbReference>
<organism evidence="8 9">
    <name type="scientific">Sphingomonas crocodyli</name>
    <dbReference type="NCBI Taxonomy" id="1979270"/>
    <lineage>
        <taxon>Bacteria</taxon>
        <taxon>Pseudomonadati</taxon>
        <taxon>Pseudomonadota</taxon>
        <taxon>Alphaproteobacteria</taxon>
        <taxon>Sphingomonadales</taxon>
        <taxon>Sphingomonadaceae</taxon>
        <taxon>Sphingomonas</taxon>
    </lineage>
</organism>
<dbReference type="GO" id="GO:0046677">
    <property type="term" value="P:response to antibiotic"/>
    <property type="evidence" value="ECO:0007669"/>
    <property type="project" value="InterPro"/>
</dbReference>
<evidence type="ECO:0000256" key="4">
    <source>
        <dbReference type="ARBA" id="ARBA00023125"/>
    </source>
</evidence>